<dbReference type="GO" id="GO:0061775">
    <property type="term" value="F:cohesin loader activity"/>
    <property type="evidence" value="ECO:0007669"/>
    <property type="project" value="InterPro"/>
</dbReference>
<feature type="compositionally biased region" description="Basic residues" evidence="2">
    <location>
        <begin position="838"/>
        <end position="865"/>
    </location>
</feature>
<protein>
    <recommendedName>
        <fullName evidence="1">Nipped-B protein</fullName>
    </recommendedName>
</protein>
<evidence type="ECO:0000256" key="1">
    <source>
        <dbReference type="RuleBase" id="RU364107"/>
    </source>
</evidence>
<feature type="compositionally biased region" description="Acidic residues" evidence="2">
    <location>
        <begin position="870"/>
        <end position="882"/>
    </location>
</feature>
<reference evidence="4" key="1">
    <citation type="submission" date="2015-12" db="EMBL/GenBank/DDBJ databases">
        <title>De novo transcriptome assembly of four potential Pierce s Disease insect vectors from Arizona vineyards.</title>
        <authorList>
            <person name="Tassone E.E."/>
        </authorList>
    </citation>
    <scope>NUCLEOTIDE SEQUENCE</scope>
</reference>
<evidence type="ECO:0000259" key="3">
    <source>
        <dbReference type="Pfam" id="PF12830"/>
    </source>
</evidence>
<dbReference type="InterPro" id="IPR016024">
    <property type="entry name" value="ARM-type_fold"/>
</dbReference>
<dbReference type="AlphaFoldDB" id="A0A1B6D8Z3"/>
<dbReference type="GO" id="GO:0003682">
    <property type="term" value="F:chromatin binding"/>
    <property type="evidence" value="ECO:0007669"/>
    <property type="project" value="TreeGrafter"/>
</dbReference>
<comment type="similarity">
    <text evidence="1">Belongs to the SCC2/Nipped-B family.</text>
</comment>
<feature type="region of interest" description="Disordered" evidence="2">
    <location>
        <begin position="763"/>
        <end position="882"/>
    </location>
</feature>
<evidence type="ECO:0000256" key="2">
    <source>
        <dbReference type="SAM" id="MobiDB-lite"/>
    </source>
</evidence>
<keyword evidence="1" id="KW-0539">Nucleus</keyword>
<dbReference type="GO" id="GO:0010468">
    <property type="term" value="P:regulation of gene expression"/>
    <property type="evidence" value="ECO:0007669"/>
    <property type="project" value="InterPro"/>
</dbReference>
<keyword evidence="1" id="KW-0677">Repeat</keyword>
<dbReference type="InterPro" id="IPR033031">
    <property type="entry name" value="Scc2/Nipped-B"/>
</dbReference>
<feature type="compositionally biased region" description="Basic and acidic residues" evidence="2">
    <location>
        <begin position="772"/>
        <end position="782"/>
    </location>
</feature>
<comment type="subcellular location">
    <subcellularLocation>
        <location evidence="1">Nucleus</location>
    </subcellularLocation>
</comment>
<dbReference type="CDD" id="cd23958">
    <property type="entry name" value="SCC2"/>
    <property type="match status" value="1"/>
</dbReference>
<keyword evidence="1" id="KW-0131">Cell cycle</keyword>
<organism evidence="4">
    <name type="scientific">Clastoptera arizonana</name>
    <name type="common">Arizona spittle bug</name>
    <dbReference type="NCBI Taxonomy" id="38151"/>
    <lineage>
        <taxon>Eukaryota</taxon>
        <taxon>Metazoa</taxon>
        <taxon>Ecdysozoa</taxon>
        <taxon>Arthropoda</taxon>
        <taxon>Hexapoda</taxon>
        <taxon>Insecta</taxon>
        <taxon>Pterygota</taxon>
        <taxon>Neoptera</taxon>
        <taxon>Paraneoptera</taxon>
        <taxon>Hemiptera</taxon>
        <taxon>Auchenorrhyncha</taxon>
        <taxon>Cercopoidea</taxon>
        <taxon>Clastopteridae</taxon>
        <taxon>Clastoptera</taxon>
    </lineage>
</organism>
<dbReference type="EMBL" id="GEDC01015139">
    <property type="protein sequence ID" value="JAS22159.1"/>
    <property type="molecule type" value="Transcribed_RNA"/>
</dbReference>
<dbReference type="PANTHER" id="PTHR21704:SF18">
    <property type="entry name" value="NIPPED-B-LIKE PROTEIN"/>
    <property type="match status" value="1"/>
</dbReference>
<proteinExistence type="inferred from homology"/>
<name>A0A1B6D8Z3_9HEMI</name>
<dbReference type="GO" id="GO:0071169">
    <property type="term" value="P:establishment of protein localization to chromatin"/>
    <property type="evidence" value="ECO:0007669"/>
    <property type="project" value="TreeGrafter"/>
</dbReference>
<dbReference type="GO" id="GO:1990414">
    <property type="term" value="P:replication-born double-strand break repair via sister chromatid exchange"/>
    <property type="evidence" value="ECO:0007669"/>
    <property type="project" value="TreeGrafter"/>
</dbReference>
<dbReference type="GO" id="GO:0140588">
    <property type="term" value="P:chromatin looping"/>
    <property type="evidence" value="ECO:0007669"/>
    <property type="project" value="InterPro"/>
</dbReference>
<accession>A0A1B6D8Z3</accession>
<dbReference type="GO" id="GO:0034087">
    <property type="term" value="P:establishment of mitotic sister chromatid cohesion"/>
    <property type="evidence" value="ECO:0007669"/>
    <property type="project" value="TreeGrafter"/>
</dbReference>
<dbReference type="PANTHER" id="PTHR21704">
    <property type="entry name" value="NIPPED-B-LIKE PROTEIN DELANGIN SCC2-RELATED"/>
    <property type="match status" value="1"/>
</dbReference>
<gene>
    <name evidence="4" type="ORF">g.35988</name>
</gene>
<dbReference type="InterPro" id="IPR024986">
    <property type="entry name" value="Nipped-B_C"/>
</dbReference>
<feature type="non-terminal residue" evidence="4">
    <location>
        <position position="1"/>
    </location>
</feature>
<feature type="compositionally biased region" description="Low complexity" evidence="2">
    <location>
        <begin position="783"/>
        <end position="797"/>
    </location>
</feature>
<feature type="domain" description="Sister chromatid cohesion C-terminal" evidence="3">
    <location>
        <begin position="425"/>
        <end position="605"/>
    </location>
</feature>
<evidence type="ECO:0000313" key="4">
    <source>
        <dbReference type="EMBL" id="JAS22159.1"/>
    </source>
</evidence>
<sequence length="882" mass="100688">RILDTGVSVRKRVIKILKDICIDCPEFPKIPEICVKMIRRVNDEDGIRKLVMEVFQNMWFTPIRERPSLDSEALLRKVMNITDVVAASGDMGLEWFEQLLVSLFKPKEDKDDTTKVNVEPGKALLTACKQIVDCLIENVLSLDGRGGGSSQRLVACLRTLHLFAKIRPTLLVDHAITLQPYLSLKCQTQGDYQIISCVARTLELVVPLIEHPSESFLARLEEDSIKLMMRQDPSVILSCVSCLGSVVNNVTRNFKLIRDCLTQYHGLLLKFKTQSTQGLNQQKILQIQASIKRSLYIVGLLMRFFDFTDKEVLADQLSKNIRDEVFETISYFLNQEESQYFTLKAVGSICIRHYELMLGPELKTLYHKLLRNDDAPLHLKTQVLNNIEMYLEEEEKRMIKQDLEWSKLSKQENLKEMGDISSGMASTVIQLYLKEILESFLHPNVSVRQAALRVIQLILAQGLVHPVQIVPYLICMSTDDEKMVSNSADKQLQEIEKKYPGFIHMKAQTGIRLSYKFQKILQSGSKIVRGFHIKEGELPGALNGFLYSILRTKQQRRALVLSILKQFDEQVKTSLTQMLFLADNMAYFPYQVQDEPLFIIHHIDIMISVTGTNLLQSFREALIPNKPLQEQQFDPVTGQPIPAIVDEEEDEDEEVLLSRVPEDTRSLQECITASQGCLLLLVLKQHLKTLYGFNDAKITQYSPSESAKVYEKAVNRKSNSKFNPKATLLKIQQGTPPNYLDENQRKALVSEYLEFKHLIMNLDPDESDGEDEASKSHSKDSSRTTQTATDTASTISSEDSKATRVNEPAPLPPPADMNPPQRVPKLTIVPPRPPDGKHVHHHRSHKTRKTERHKKHHHKRKKSRLRSSDESENEFSDPDFIV</sequence>
<dbReference type="SUPFAM" id="SSF48371">
    <property type="entry name" value="ARM repeat"/>
    <property type="match status" value="1"/>
</dbReference>
<dbReference type="Pfam" id="PF12830">
    <property type="entry name" value="Nipped-B_C"/>
    <property type="match status" value="1"/>
</dbReference>
<dbReference type="GO" id="GO:0090694">
    <property type="term" value="C:Scc2-Scc4 cohesin loading complex"/>
    <property type="evidence" value="ECO:0007669"/>
    <property type="project" value="TreeGrafter"/>
</dbReference>